<evidence type="ECO:0000256" key="6">
    <source>
        <dbReference type="ARBA" id="ARBA00023136"/>
    </source>
</evidence>
<evidence type="ECO:0000256" key="1">
    <source>
        <dbReference type="ARBA" id="ARBA00004651"/>
    </source>
</evidence>
<dbReference type="PANTHER" id="PTHR30509:SF9">
    <property type="entry name" value="MULTIDRUG RESISTANCE PROTEIN MDTO"/>
    <property type="match status" value="1"/>
</dbReference>
<evidence type="ECO:0000256" key="5">
    <source>
        <dbReference type="ARBA" id="ARBA00022989"/>
    </source>
</evidence>
<comment type="caution">
    <text evidence="8">The sequence shown here is derived from an EMBL/GenBank/DDBJ whole genome shotgun (WGS) entry which is preliminary data.</text>
</comment>
<protein>
    <submittedName>
        <fullName evidence="8">Fusaric acid resistance protein</fullName>
    </submittedName>
</protein>
<dbReference type="RefSeq" id="WP_089452589.1">
    <property type="nucleotide sequence ID" value="NZ_NKFA01000009.1"/>
</dbReference>
<evidence type="ECO:0000313" key="8">
    <source>
        <dbReference type="EMBL" id="OXI39778.1"/>
    </source>
</evidence>
<feature type="transmembrane region" description="Helical" evidence="7">
    <location>
        <begin position="79"/>
        <end position="98"/>
    </location>
</feature>
<proteinExistence type="predicted"/>
<organism evidence="8 9">
    <name type="scientific">Burkholderia aenigmatica</name>
    <dbReference type="NCBI Taxonomy" id="2015348"/>
    <lineage>
        <taxon>Bacteria</taxon>
        <taxon>Pseudomonadati</taxon>
        <taxon>Pseudomonadota</taxon>
        <taxon>Betaproteobacteria</taxon>
        <taxon>Burkholderiales</taxon>
        <taxon>Burkholderiaceae</taxon>
        <taxon>Burkholderia</taxon>
        <taxon>Burkholderia cepacia complex</taxon>
    </lineage>
</organism>
<dbReference type="GO" id="GO:0022857">
    <property type="term" value="F:transmembrane transporter activity"/>
    <property type="evidence" value="ECO:0007669"/>
    <property type="project" value="InterPro"/>
</dbReference>
<accession>A0A228IBG2</accession>
<evidence type="ECO:0000256" key="7">
    <source>
        <dbReference type="SAM" id="Phobius"/>
    </source>
</evidence>
<dbReference type="Pfam" id="PF04632">
    <property type="entry name" value="FUSC"/>
    <property type="match status" value="1"/>
</dbReference>
<dbReference type="AlphaFoldDB" id="A0A228IBG2"/>
<keyword evidence="5 7" id="KW-1133">Transmembrane helix</keyword>
<feature type="transmembrane region" description="Helical" evidence="7">
    <location>
        <begin position="365"/>
        <end position="386"/>
    </location>
</feature>
<reference evidence="8 9" key="2">
    <citation type="submission" date="2017-08" db="EMBL/GenBank/DDBJ databases">
        <title>WGS of novel Burkholderia cepaca complex species.</title>
        <authorList>
            <person name="Lipuma J."/>
            <person name="Spilker T."/>
        </authorList>
    </citation>
    <scope>NUCLEOTIDE SEQUENCE [LARGE SCALE GENOMIC DNA]</scope>
    <source>
        <strain evidence="8 9">AU17325</strain>
    </source>
</reference>
<keyword evidence="2" id="KW-0813">Transport</keyword>
<sequence length="686" mass="71981">MKFAFPSLPPLAAVRTALRDARPTLPPGALGFALRNTAASLLALYIAFRMNLDDPKWAASTVWIVAQGSRGMGLSKSQYRILGTAIGAAVALLLTGAFAQTPELFLPALAAWIGLCAGVATFLRNFRAYAAVLAGYTAAIIAMDAVSAPLHAFDIATARFLYVVVGILCGAAFETVFAPGSPLRDVRKRFASYLQRAVAVGAGALRREPNGAAVHRLFADALELDTAAEYAAAGAPPVRNAIGHLRTAVLGVLAAQAAGQALHEHAARSGDAPDPLVADAARVLDGMAAAGEPGAELAALRARVDDAVRAEAAEPAGSDTSRLLTLDRLAAVLAGFERAFAGKALVDRERPPTSRVRYAFHRDTVLAWHNGIRAFIAVLAASAIWIVSAWPSGAGFVTITGVVCALFSTRPNSVGAAMGFLKGTACAAVAGALCNFVLLPAVSGFEMLAYILGVFLIGTGIVMRNPRTAGIGSGFSIFFWNFTSPDNTARIGDAAFLNSALATLLGIAFGALVFALVFPGDPGTSRRRLHGAVRRDLASLARDPRAWPASAWLSRTADRLGRELGFAGSLPQSLVERDLRDLLAAWTIGDSLLALAELATREPAARRAVAAVRGRIGQGDFVRLERTCDVAARALRRRVADLDSDDGRALLRGVVLVRTITEAAAAHSRFLRGRLPWAASGMAWLS</sequence>
<feature type="transmembrane region" description="Helical" evidence="7">
    <location>
        <begin position="447"/>
        <end position="463"/>
    </location>
</feature>
<dbReference type="InterPro" id="IPR006726">
    <property type="entry name" value="PHBA_efflux_AaeB/fusaric-R"/>
</dbReference>
<evidence type="ECO:0000256" key="3">
    <source>
        <dbReference type="ARBA" id="ARBA00022475"/>
    </source>
</evidence>
<evidence type="ECO:0000256" key="2">
    <source>
        <dbReference type="ARBA" id="ARBA00022448"/>
    </source>
</evidence>
<dbReference type="GO" id="GO:0005886">
    <property type="term" value="C:plasma membrane"/>
    <property type="evidence" value="ECO:0007669"/>
    <property type="project" value="UniProtKB-SubCell"/>
</dbReference>
<gene>
    <name evidence="8" type="ORF">CFB84_25950</name>
</gene>
<name>A0A228IBG2_9BURK</name>
<comment type="subcellular location">
    <subcellularLocation>
        <location evidence="1">Cell membrane</location>
        <topology evidence="1">Multi-pass membrane protein</topology>
    </subcellularLocation>
</comment>
<feature type="transmembrane region" description="Helical" evidence="7">
    <location>
        <begin position="160"/>
        <end position="180"/>
    </location>
</feature>
<dbReference type="Proteomes" id="UP000214600">
    <property type="component" value="Unassembled WGS sequence"/>
</dbReference>
<keyword evidence="3" id="KW-1003">Cell membrane</keyword>
<evidence type="ECO:0000256" key="4">
    <source>
        <dbReference type="ARBA" id="ARBA00022692"/>
    </source>
</evidence>
<keyword evidence="6 7" id="KW-0472">Membrane</keyword>
<dbReference type="OrthoDB" id="9807111at2"/>
<feature type="transmembrane region" description="Helical" evidence="7">
    <location>
        <begin position="495"/>
        <end position="518"/>
    </location>
</feature>
<keyword evidence="4 7" id="KW-0812">Transmembrane</keyword>
<dbReference type="PANTHER" id="PTHR30509">
    <property type="entry name" value="P-HYDROXYBENZOIC ACID EFFLUX PUMP SUBUNIT-RELATED"/>
    <property type="match status" value="1"/>
</dbReference>
<feature type="transmembrane region" description="Helical" evidence="7">
    <location>
        <begin position="29"/>
        <end position="48"/>
    </location>
</feature>
<reference evidence="9" key="1">
    <citation type="submission" date="2017-06" db="EMBL/GenBank/DDBJ databases">
        <authorList>
            <person name="LiPuma J."/>
            <person name="Spilker T."/>
        </authorList>
    </citation>
    <scope>NUCLEOTIDE SEQUENCE [LARGE SCALE GENOMIC DNA]</scope>
    <source>
        <strain evidence="9">AU17325</strain>
    </source>
</reference>
<feature type="transmembrane region" description="Helical" evidence="7">
    <location>
        <begin position="104"/>
        <end position="123"/>
    </location>
</feature>
<feature type="transmembrane region" description="Helical" evidence="7">
    <location>
        <begin position="130"/>
        <end position="148"/>
    </location>
</feature>
<evidence type="ECO:0000313" key="9">
    <source>
        <dbReference type="Proteomes" id="UP000214600"/>
    </source>
</evidence>
<dbReference type="EMBL" id="NKFA01000009">
    <property type="protein sequence ID" value="OXI39778.1"/>
    <property type="molecule type" value="Genomic_DNA"/>
</dbReference>